<dbReference type="Proteomes" id="UP001224812">
    <property type="component" value="Unassembled WGS sequence"/>
</dbReference>
<dbReference type="RefSeq" id="WP_143054825.1">
    <property type="nucleotide sequence ID" value="NZ_CP016180.1"/>
</dbReference>
<evidence type="ECO:0000313" key="1">
    <source>
        <dbReference type="EMBL" id="MDP8085861.1"/>
    </source>
</evidence>
<accession>A0ABT9JM20</accession>
<keyword evidence="2" id="KW-1185">Reference proteome</keyword>
<dbReference type="GeneID" id="83544216"/>
<proteinExistence type="predicted"/>
<gene>
    <name evidence="1" type="ORF">QJT92_08005</name>
</gene>
<name>A0ABT9JM20_9PAST</name>
<sequence>MLGIIHYQTMKEVDKKNEEDRQTRNPVLTQPTEIGGIIFPKNTHLESYDADYHRFRLAIFDKFFQFRGFEITHLYNYNGGKNVDVKFAKPTTIQDFICQANTRVRLEFDKNNIWVSDCILDKDYTRKGFLWKKGTSINYLKTIVQIDGVASFTLDGHQYNEELNYYDKLKENWIRFYSKKTHKLLFDSGILTSKKSNSRQYVLQAQLYPKYKYKIINTTTNQVYTGITDESGLAQKIVTDKEVKYYYEIFPIIEK</sequence>
<comment type="caution">
    <text evidence="1">The sequence shown here is derived from an EMBL/GenBank/DDBJ whole genome shotgun (WGS) entry which is preliminary data.</text>
</comment>
<organism evidence="1 2">
    <name type="scientific">Phocoenobacter skyensis</name>
    <dbReference type="NCBI Taxonomy" id="97481"/>
    <lineage>
        <taxon>Bacteria</taxon>
        <taxon>Pseudomonadati</taxon>
        <taxon>Pseudomonadota</taxon>
        <taxon>Gammaproteobacteria</taxon>
        <taxon>Pasteurellales</taxon>
        <taxon>Pasteurellaceae</taxon>
        <taxon>Phocoenobacter</taxon>
    </lineage>
</organism>
<evidence type="ECO:0000313" key="2">
    <source>
        <dbReference type="Proteomes" id="UP001224812"/>
    </source>
</evidence>
<reference evidence="1 2" key="1">
    <citation type="journal article" date="2023" name="Front. Microbiol.">
        <title>Phylogeography and host specificity of Pasteurellaceae pathogenic to sea-farmed fish in the north-east Atlantic.</title>
        <authorList>
            <person name="Gulla S."/>
            <person name="Colquhoun D.J."/>
            <person name="Olsen A.B."/>
            <person name="Spilsberg B."/>
            <person name="Lagesen K."/>
            <person name="Aakesson C.P."/>
            <person name="Strom S."/>
            <person name="Manji F."/>
            <person name="Birkbeck T.H."/>
            <person name="Nilsen H.K."/>
        </authorList>
    </citation>
    <scope>NUCLEOTIDE SEQUENCE [LARGE SCALE GENOMIC DNA]</scope>
    <source>
        <strain evidence="1 2">VIO11850</strain>
    </source>
</reference>
<protein>
    <submittedName>
        <fullName evidence="1">Uncharacterized protein</fullName>
    </submittedName>
</protein>
<dbReference type="EMBL" id="JASAVS010000017">
    <property type="protein sequence ID" value="MDP8085861.1"/>
    <property type="molecule type" value="Genomic_DNA"/>
</dbReference>